<reference evidence="1 2" key="1">
    <citation type="submission" date="2019-02" db="EMBL/GenBank/DDBJ databases">
        <title>Deep-cultivation of Planctomycetes and their phenomic and genomic characterization uncovers novel biology.</title>
        <authorList>
            <person name="Wiegand S."/>
            <person name="Jogler M."/>
            <person name="Boedeker C."/>
            <person name="Pinto D."/>
            <person name="Vollmers J."/>
            <person name="Rivas-Marin E."/>
            <person name="Kohn T."/>
            <person name="Peeters S.H."/>
            <person name="Heuer A."/>
            <person name="Rast P."/>
            <person name="Oberbeckmann S."/>
            <person name="Bunk B."/>
            <person name="Jeske O."/>
            <person name="Meyerdierks A."/>
            <person name="Storesund J.E."/>
            <person name="Kallscheuer N."/>
            <person name="Luecker S."/>
            <person name="Lage O.M."/>
            <person name="Pohl T."/>
            <person name="Merkel B.J."/>
            <person name="Hornburger P."/>
            <person name="Mueller R.-W."/>
            <person name="Bruemmer F."/>
            <person name="Labrenz M."/>
            <person name="Spormann A.M."/>
            <person name="Op den Camp H."/>
            <person name="Overmann J."/>
            <person name="Amann R."/>
            <person name="Jetten M.S.M."/>
            <person name="Mascher T."/>
            <person name="Medema M.H."/>
            <person name="Devos D.P."/>
            <person name="Kaster A.-K."/>
            <person name="Ovreas L."/>
            <person name="Rohde M."/>
            <person name="Galperin M.Y."/>
            <person name="Jogler C."/>
        </authorList>
    </citation>
    <scope>NUCLEOTIDE SEQUENCE [LARGE SCALE GENOMIC DNA]</scope>
    <source>
        <strain evidence="1 2">Poly30</strain>
    </source>
</reference>
<gene>
    <name evidence="1" type="ORF">Poly30_20270</name>
</gene>
<organism evidence="1 2">
    <name type="scientific">Saltatorellus ferox</name>
    <dbReference type="NCBI Taxonomy" id="2528018"/>
    <lineage>
        <taxon>Bacteria</taxon>
        <taxon>Pseudomonadati</taxon>
        <taxon>Planctomycetota</taxon>
        <taxon>Planctomycetia</taxon>
        <taxon>Planctomycetia incertae sedis</taxon>
        <taxon>Saltatorellus</taxon>
    </lineage>
</organism>
<evidence type="ECO:0000313" key="2">
    <source>
        <dbReference type="Proteomes" id="UP000320390"/>
    </source>
</evidence>
<dbReference type="AlphaFoldDB" id="A0A518EQZ9"/>
<keyword evidence="2" id="KW-1185">Reference proteome</keyword>
<name>A0A518EQZ9_9BACT</name>
<dbReference type="Proteomes" id="UP000320390">
    <property type="component" value="Chromosome"/>
</dbReference>
<accession>A0A518EQZ9</accession>
<evidence type="ECO:0000313" key="1">
    <source>
        <dbReference type="EMBL" id="QDV06517.1"/>
    </source>
</evidence>
<dbReference type="OrthoDB" id="545125at2"/>
<proteinExistence type="predicted"/>
<protein>
    <submittedName>
        <fullName evidence="1">Uncharacterized protein</fullName>
    </submittedName>
</protein>
<dbReference type="RefSeq" id="WP_145196765.1">
    <property type="nucleotide sequence ID" value="NZ_CP036434.1"/>
</dbReference>
<sequence length="101" mass="10675">MASKKQLITEADVRRMAPGVRELILGDQRIATPAALDLAFARGMKVVYGEVDGSGPSGPIPSDLWQRMKSQDGTYVVQIESGRATVSRLGAGGPELFGSEG</sequence>
<dbReference type="EMBL" id="CP036434">
    <property type="protein sequence ID" value="QDV06517.1"/>
    <property type="molecule type" value="Genomic_DNA"/>
</dbReference>